<sequence>MKQFVEKNKKIFYFDSKERYSPYDFGNTLLNLLEVNSYKNKTIVFLCIGSDRATGDCLGPLLGYKLSHLPSKSYVVYGTLEEPVHAKNLKETVSRIYAENSNPFIIAIDASLGKASHVGYYTLGEGPLKPGAGVDKDLPYVGDLFVTGIVNLSGLFDQMLLQTTRLGTVMTLVDYIYQGISHCMYLMRGRVIEKSNP</sequence>
<comment type="caution">
    <text evidence="1">The sequence shown here is derived from an EMBL/GenBank/DDBJ whole genome shotgun (WGS) entry which is preliminary data.</text>
</comment>
<protein>
    <submittedName>
        <fullName evidence="1">Spore protease YyaC</fullName>
    </submittedName>
</protein>
<dbReference type="InterPro" id="IPR009665">
    <property type="entry name" value="YyaC"/>
</dbReference>
<dbReference type="InterPro" id="IPR023430">
    <property type="entry name" value="Pept_HybD-like_dom_sf"/>
</dbReference>
<dbReference type="SUPFAM" id="SSF53163">
    <property type="entry name" value="HybD-like"/>
    <property type="match status" value="1"/>
</dbReference>
<evidence type="ECO:0000313" key="2">
    <source>
        <dbReference type="Proteomes" id="UP000262969"/>
    </source>
</evidence>
<dbReference type="NCBIfam" id="TIGR02841">
    <property type="entry name" value="spore_YyaC"/>
    <property type="match status" value="1"/>
</dbReference>
<dbReference type="AlphaFoldDB" id="A0A3D2X965"/>
<dbReference type="Proteomes" id="UP000262969">
    <property type="component" value="Unassembled WGS sequence"/>
</dbReference>
<dbReference type="EMBL" id="DPVV01000393">
    <property type="protein sequence ID" value="HCL03065.1"/>
    <property type="molecule type" value="Genomic_DNA"/>
</dbReference>
<gene>
    <name evidence="1" type="primary">yyaC</name>
    <name evidence="1" type="ORF">DHW61_11770</name>
</gene>
<keyword evidence="1" id="KW-0378">Hydrolase</keyword>
<proteinExistence type="predicted"/>
<dbReference type="GO" id="GO:0008233">
    <property type="term" value="F:peptidase activity"/>
    <property type="evidence" value="ECO:0007669"/>
    <property type="project" value="UniProtKB-KW"/>
</dbReference>
<dbReference type="GO" id="GO:0006508">
    <property type="term" value="P:proteolysis"/>
    <property type="evidence" value="ECO:0007669"/>
    <property type="project" value="UniProtKB-KW"/>
</dbReference>
<keyword evidence="1" id="KW-0645">Protease</keyword>
<organism evidence="1 2">
    <name type="scientific">Lachnoclostridium phytofermentans</name>
    <dbReference type="NCBI Taxonomy" id="66219"/>
    <lineage>
        <taxon>Bacteria</taxon>
        <taxon>Bacillati</taxon>
        <taxon>Bacillota</taxon>
        <taxon>Clostridia</taxon>
        <taxon>Lachnospirales</taxon>
        <taxon>Lachnospiraceae</taxon>
    </lineage>
</organism>
<evidence type="ECO:0000313" key="1">
    <source>
        <dbReference type="EMBL" id="HCL03065.1"/>
    </source>
</evidence>
<accession>A0A3D2X965</accession>
<reference evidence="1 2" key="1">
    <citation type="journal article" date="2018" name="Nat. Biotechnol.">
        <title>A standardized bacterial taxonomy based on genome phylogeny substantially revises the tree of life.</title>
        <authorList>
            <person name="Parks D.H."/>
            <person name="Chuvochina M."/>
            <person name="Waite D.W."/>
            <person name="Rinke C."/>
            <person name="Skarshewski A."/>
            <person name="Chaumeil P.A."/>
            <person name="Hugenholtz P."/>
        </authorList>
    </citation>
    <scope>NUCLEOTIDE SEQUENCE [LARGE SCALE GENOMIC DNA]</scope>
    <source>
        <strain evidence="1">UBA11728</strain>
    </source>
</reference>
<dbReference type="Pfam" id="PF06866">
    <property type="entry name" value="DUF1256"/>
    <property type="match status" value="1"/>
</dbReference>
<name>A0A3D2X965_9FIRM</name>